<feature type="transmembrane region" description="Helical" evidence="2">
    <location>
        <begin position="295"/>
        <end position="318"/>
    </location>
</feature>
<feature type="signal peptide" evidence="3">
    <location>
        <begin position="1"/>
        <end position="25"/>
    </location>
</feature>
<evidence type="ECO:0000256" key="2">
    <source>
        <dbReference type="SAM" id="Phobius"/>
    </source>
</evidence>
<feature type="compositionally biased region" description="Basic and acidic residues" evidence="1">
    <location>
        <begin position="401"/>
        <end position="417"/>
    </location>
</feature>
<feature type="transmembrane region" description="Helical" evidence="2">
    <location>
        <begin position="691"/>
        <end position="712"/>
    </location>
</feature>
<gene>
    <name evidence="4" type="ORF">OFUS_LOCUS1228</name>
</gene>
<feature type="region of interest" description="Disordered" evidence="1">
    <location>
        <begin position="401"/>
        <end position="425"/>
    </location>
</feature>
<keyword evidence="5" id="KW-1185">Reference proteome</keyword>
<feature type="transmembrane region" description="Helical" evidence="2">
    <location>
        <begin position="763"/>
        <end position="787"/>
    </location>
</feature>
<sequence>MTQIKNMKKITLMLGLLLNVTLTVSHQQNWRNFYPNALKVSTEYKIDEQIIDKYIVAEQNAKTKIRHLREAPETERDHAEKQEKNGLIVYAASPDCFATIPQNVAKTIRSQFAKNLQCKISDHVVDNSKLGALYKMKINVETLGDDDTSQMHSITLDAINRKKQHEYGFVPYQLEFLSSAQLYPYKNTVQKNNVCRGINIKLNVSNCYVSDLGPSGFFDKTLKVVILDVLSELFLKDYQICDLNGEKSGTWHPMYLKCCYRKEVRLQASDFDNPDTAQTPQYTIGCEDPNLWQKILLIFIQISSLVAFILSPLTVYWLQLYIPDDQNHTSCWTRIKSCCRCMLKRSKCQKRNKDNTEADNTNDDDVAMESDDVNNGDNCTKTGLLLCVQCKREENAIVANDDKQERMSNQARHRDSSEGDSGVTDVLVKTPANKTDVNIELDNIDKDVPVNSDEDSSQSDDSIDGRKKKENVYFDGKAEMSFRFSYVLHYLFLWFFGGYLVTLLRRFLFIYLFCTLLLCQVYVLMSFNGLVLEMNPLMMYQSMALKSFIKSILELTVETNTVHQNSTMEENLAYVTEKANWSLIIGFLVSPLIVTIAIYVFLFNPLTSRHSISKILSWKEDYRFYGQPLPDDLQTEIDQGEPPLKVAYKNMKHRMYLICSGSFWRFFWRSFIKGDESPTSKVKKVLNKIKVILKAILFAVPLIWYSFPIFSITNGIQKYLKMYYRTHTRPKAITIMTLNIIGAIIVYCIIADFLFLHIHAFTFLALDILFGDSVSFLIFIGALVYYLKRIFDDVEDEYIHLKGLLFEEGITLDEEMLVQGKILLCTDEPSRPLIERTDDGDIMMPRYIFSEVSEMILPLRKAIYKALRRFLITFFLLGFLLMAVVRKQSMSISRTDSEIFIALFAVAIPKLIGLVDSQHTTDVAERKRRYRIRKIFKAMTVMEERKSLS</sequence>
<feature type="transmembrane region" description="Helical" evidence="2">
    <location>
        <begin position="732"/>
        <end position="756"/>
    </location>
</feature>
<evidence type="ECO:0000256" key="3">
    <source>
        <dbReference type="SAM" id="SignalP"/>
    </source>
</evidence>
<name>A0A8J1UCW7_OWEFU</name>
<keyword evidence="2" id="KW-1133">Transmembrane helix</keyword>
<dbReference type="Proteomes" id="UP000749559">
    <property type="component" value="Unassembled WGS sequence"/>
</dbReference>
<accession>A0A8J1UCW7</accession>
<comment type="caution">
    <text evidence="4">The sequence shown here is derived from an EMBL/GenBank/DDBJ whole genome shotgun (WGS) entry which is preliminary data.</text>
</comment>
<evidence type="ECO:0000313" key="4">
    <source>
        <dbReference type="EMBL" id="CAH1773657.1"/>
    </source>
</evidence>
<evidence type="ECO:0000313" key="5">
    <source>
        <dbReference type="Proteomes" id="UP000749559"/>
    </source>
</evidence>
<reference evidence="4" key="1">
    <citation type="submission" date="2022-03" db="EMBL/GenBank/DDBJ databases">
        <authorList>
            <person name="Martin C."/>
        </authorList>
    </citation>
    <scope>NUCLEOTIDE SEQUENCE</scope>
</reference>
<feature type="transmembrane region" description="Helical" evidence="2">
    <location>
        <begin position="484"/>
        <end position="502"/>
    </location>
</feature>
<dbReference type="EMBL" id="CAIIXF020000001">
    <property type="protein sequence ID" value="CAH1773657.1"/>
    <property type="molecule type" value="Genomic_DNA"/>
</dbReference>
<feature type="transmembrane region" description="Helical" evidence="2">
    <location>
        <begin position="581"/>
        <end position="602"/>
    </location>
</feature>
<evidence type="ECO:0000256" key="1">
    <source>
        <dbReference type="SAM" id="MobiDB-lite"/>
    </source>
</evidence>
<keyword evidence="3" id="KW-0732">Signal</keyword>
<keyword evidence="2" id="KW-0472">Membrane</keyword>
<dbReference type="AlphaFoldDB" id="A0A8J1UCW7"/>
<keyword evidence="2" id="KW-0812">Transmembrane</keyword>
<feature type="region of interest" description="Disordered" evidence="1">
    <location>
        <begin position="352"/>
        <end position="373"/>
    </location>
</feature>
<protein>
    <submittedName>
        <fullName evidence="4">Uncharacterized protein</fullName>
    </submittedName>
</protein>
<organism evidence="4 5">
    <name type="scientific">Owenia fusiformis</name>
    <name type="common">Polychaete worm</name>
    <dbReference type="NCBI Taxonomy" id="6347"/>
    <lineage>
        <taxon>Eukaryota</taxon>
        <taxon>Metazoa</taxon>
        <taxon>Spiralia</taxon>
        <taxon>Lophotrochozoa</taxon>
        <taxon>Annelida</taxon>
        <taxon>Polychaeta</taxon>
        <taxon>Sedentaria</taxon>
        <taxon>Canalipalpata</taxon>
        <taxon>Sabellida</taxon>
        <taxon>Oweniida</taxon>
        <taxon>Oweniidae</taxon>
        <taxon>Owenia</taxon>
    </lineage>
</organism>
<feature type="compositionally biased region" description="Acidic residues" evidence="1">
    <location>
        <begin position="360"/>
        <end position="373"/>
    </location>
</feature>
<feature type="chain" id="PRO_5044017473" evidence="3">
    <location>
        <begin position="26"/>
        <end position="949"/>
    </location>
</feature>
<feature type="transmembrane region" description="Helical" evidence="2">
    <location>
        <begin position="508"/>
        <end position="532"/>
    </location>
</feature>
<feature type="transmembrane region" description="Helical" evidence="2">
    <location>
        <begin position="866"/>
        <end position="885"/>
    </location>
</feature>
<proteinExistence type="predicted"/>